<evidence type="ECO:0000313" key="4">
    <source>
        <dbReference type="Proteomes" id="UP000283458"/>
    </source>
</evidence>
<evidence type="ECO:0008006" key="5">
    <source>
        <dbReference type="Google" id="ProtNLM"/>
    </source>
</evidence>
<protein>
    <recommendedName>
        <fullName evidence="5">General secretion pathway protein GspM</fullName>
    </recommendedName>
</protein>
<dbReference type="OrthoDB" id="8005871at2"/>
<dbReference type="RefSeq" id="WP_119832862.1">
    <property type="nucleotide sequence ID" value="NZ_QYUL01000003.1"/>
</dbReference>
<evidence type="ECO:0000313" key="3">
    <source>
        <dbReference type="EMBL" id="RJF79403.1"/>
    </source>
</evidence>
<feature type="transmembrane region" description="Helical" evidence="2">
    <location>
        <begin position="20"/>
        <end position="38"/>
    </location>
</feature>
<dbReference type="Proteomes" id="UP000283458">
    <property type="component" value="Unassembled WGS sequence"/>
</dbReference>
<reference evidence="3 4" key="1">
    <citation type="submission" date="2018-09" db="EMBL/GenBank/DDBJ databases">
        <authorList>
            <person name="Zhu H."/>
        </authorList>
    </citation>
    <scope>NUCLEOTIDE SEQUENCE [LARGE SCALE GENOMIC DNA]</scope>
    <source>
        <strain evidence="3 4">K2W22B-5</strain>
    </source>
</reference>
<evidence type="ECO:0000256" key="1">
    <source>
        <dbReference type="SAM" id="Coils"/>
    </source>
</evidence>
<keyword evidence="2" id="KW-0472">Membrane</keyword>
<proteinExistence type="predicted"/>
<keyword evidence="1" id="KW-0175">Coiled coil</keyword>
<dbReference type="NCBIfam" id="NF040576">
    <property type="entry name" value="T2SS_GspM_XpsM"/>
    <property type="match status" value="1"/>
</dbReference>
<comment type="caution">
    <text evidence="3">The sequence shown here is derived from an EMBL/GenBank/DDBJ whole genome shotgun (WGS) entry which is preliminary data.</text>
</comment>
<gene>
    <name evidence="3" type="ORF">D3877_21755</name>
</gene>
<dbReference type="Pfam" id="PF10741">
    <property type="entry name" value="T2SSM_b"/>
    <property type="match status" value="1"/>
</dbReference>
<keyword evidence="2" id="KW-1133">Transmembrane helix</keyword>
<feature type="coiled-coil region" evidence="1">
    <location>
        <begin position="39"/>
        <end position="76"/>
    </location>
</feature>
<keyword evidence="2" id="KW-0812">Transmembrane</keyword>
<dbReference type="AlphaFoldDB" id="A0A418VSF3"/>
<sequence>MPLPKWSLPQPGTPASRLAAGTLVALVAAVLLVPLLGLRADLVEDIERAERQLEHQQRLLERRPALEQQRDALKAAGSPDFLQGATPALAGADLQSKMTDLATARGARVQSTQVMEEREDDNGFRRIAVQVRVAADPRALRDLLHAVENGRPRLLVDGLAVRSLAFGTDQMDVTFTVIGFLESAS</sequence>
<dbReference type="EMBL" id="QYUL01000003">
    <property type="protein sequence ID" value="RJF79403.1"/>
    <property type="molecule type" value="Genomic_DNA"/>
</dbReference>
<dbReference type="InterPro" id="IPR034756">
    <property type="entry name" value="T2SSM_b"/>
</dbReference>
<name>A0A418VSF3_9PROT</name>
<accession>A0A418VSF3</accession>
<keyword evidence="4" id="KW-1185">Reference proteome</keyword>
<organism evidence="3 4">
    <name type="scientific">Azospirillum cavernae</name>
    <dbReference type="NCBI Taxonomy" id="2320860"/>
    <lineage>
        <taxon>Bacteria</taxon>
        <taxon>Pseudomonadati</taxon>
        <taxon>Pseudomonadota</taxon>
        <taxon>Alphaproteobacteria</taxon>
        <taxon>Rhodospirillales</taxon>
        <taxon>Azospirillaceae</taxon>
        <taxon>Azospirillum</taxon>
    </lineage>
</organism>
<evidence type="ECO:0000256" key="2">
    <source>
        <dbReference type="SAM" id="Phobius"/>
    </source>
</evidence>